<comment type="caution">
    <text evidence="1">The sequence shown here is derived from an EMBL/GenBank/DDBJ whole genome shotgun (WGS) entry which is preliminary data.</text>
</comment>
<keyword evidence="2" id="KW-1185">Reference proteome</keyword>
<protein>
    <submittedName>
        <fullName evidence="1">Uncharacterized protein</fullName>
    </submittedName>
</protein>
<name>A0AAW0IID3_QUESU</name>
<dbReference type="PANTHER" id="PTHR33879:SF3">
    <property type="entry name" value="17.6 KDA CLASS II HEAT SHOCK PROTEIN-RELATED"/>
    <property type="match status" value="1"/>
</dbReference>
<evidence type="ECO:0000313" key="1">
    <source>
        <dbReference type="EMBL" id="KAK7814163.1"/>
    </source>
</evidence>
<accession>A0AAW0IID3</accession>
<dbReference type="Proteomes" id="UP000237347">
    <property type="component" value="Unassembled WGS sequence"/>
</dbReference>
<proteinExistence type="predicted"/>
<dbReference type="AlphaFoldDB" id="A0AAW0IID3"/>
<organism evidence="1 2">
    <name type="scientific">Quercus suber</name>
    <name type="common">Cork oak</name>
    <dbReference type="NCBI Taxonomy" id="58331"/>
    <lineage>
        <taxon>Eukaryota</taxon>
        <taxon>Viridiplantae</taxon>
        <taxon>Streptophyta</taxon>
        <taxon>Embryophyta</taxon>
        <taxon>Tracheophyta</taxon>
        <taxon>Spermatophyta</taxon>
        <taxon>Magnoliopsida</taxon>
        <taxon>eudicotyledons</taxon>
        <taxon>Gunneridae</taxon>
        <taxon>Pentapetalae</taxon>
        <taxon>rosids</taxon>
        <taxon>fabids</taxon>
        <taxon>Fagales</taxon>
        <taxon>Fagaceae</taxon>
        <taxon>Quercus</taxon>
    </lineage>
</organism>
<dbReference type="EMBL" id="PKMF04001124">
    <property type="protein sequence ID" value="KAK7814163.1"/>
    <property type="molecule type" value="Genomic_DNA"/>
</dbReference>
<sequence>MMKVHPAPKKRNMKTNQYGVASKKLRRLPHVFARVLELPIRSTVDVSVQETSDSLRFIVSTTTNDNKDKSNMSQVRAHTIKILPGMTKVVIKGIGGGDDEDDELDVWRLDFFVEVVVLVERCWWVWIFDSFEFFGGGCGCVKGCWWWWLWLWISGFAIGSGGGGVGAGLMVVDEGFVVGGGGAGFR</sequence>
<gene>
    <name evidence="1" type="ORF">CFP56_003472</name>
</gene>
<reference evidence="1 2" key="1">
    <citation type="journal article" date="2018" name="Sci. Data">
        <title>The draft genome sequence of cork oak.</title>
        <authorList>
            <person name="Ramos A.M."/>
            <person name="Usie A."/>
            <person name="Barbosa P."/>
            <person name="Barros P.M."/>
            <person name="Capote T."/>
            <person name="Chaves I."/>
            <person name="Simoes F."/>
            <person name="Abreu I."/>
            <person name="Carrasquinho I."/>
            <person name="Faro C."/>
            <person name="Guimaraes J.B."/>
            <person name="Mendonca D."/>
            <person name="Nobrega F."/>
            <person name="Rodrigues L."/>
            <person name="Saibo N.J.M."/>
            <person name="Varela M.C."/>
            <person name="Egas C."/>
            <person name="Matos J."/>
            <person name="Miguel C.M."/>
            <person name="Oliveira M.M."/>
            <person name="Ricardo C.P."/>
            <person name="Goncalves S."/>
        </authorList>
    </citation>
    <scope>NUCLEOTIDE SEQUENCE [LARGE SCALE GENOMIC DNA]</scope>
    <source>
        <strain evidence="2">cv. HL8</strain>
    </source>
</reference>
<dbReference type="PANTHER" id="PTHR33879">
    <property type="entry name" value="17.6 KDA CLASS II HEAT SHOCK PROTEIN-RELATED"/>
    <property type="match status" value="1"/>
</dbReference>
<evidence type="ECO:0000313" key="2">
    <source>
        <dbReference type="Proteomes" id="UP000237347"/>
    </source>
</evidence>